<evidence type="ECO:0000256" key="5">
    <source>
        <dbReference type="ARBA" id="ARBA00023136"/>
    </source>
</evidence>
<feature type="transmembrane region" description="Helical" evidence="7">
    <location>
        <begin position="165"/>
        <end position="186"/>
    </location>
</feature>
<comment type="caution">
    <text evidence="8">The sequence shown here is derived from an EMBL/GenBank/DDBJ whole genome shotgun (WGS) entry which is preliminary data.</text>
</comment>
<keyword evidence="5 7" id="KW-0472">Membrane</keyword>
<protein>
    <submittedName>
        <fullName evidence="8">O-antigen/teichoic acid export membrane protein</fullName>
    </submittedName>
</protein>
<dbReference type="OrthoDB" id="139907at2"/>
<feature type="transmembrane region" description="Helical" evidence="7">
    <location>
        <begin position="350"/>
        <end position="371"/>
    </location>
</feature>
<evidence type="ECO:0000313" key="9">
    <source>
        <dbReference type="Proteomes" id="UP000319213"/>
    </source>
</evidence>
<feature type="transmembrane region" description="Helical" evidence="7">
    <location>
        <begin position="273"/>
        <end position="295"/>
    </location>
</feature>
<evidence type="ECO:0000256" key="1">
    <source>
        <dbReference type="ARBA" id="ARBA00004651"/>
    </source>
</evidence>
<dbReference type="RefSeq" id="WP_142258507.1">
    <property type="nucleotide sequence ID" value="NZ_BMPV01000006.1"/>
</dbReference>
<evidence type="ECO:0000256" key="3">
    <source>
        <dbReference type="ARBA" id="ARBA00022692"/>
    </source>
</evidence>
<dbReference type="GO" id="GO:0005886">
    <property type="term" value="C:plasma membrane"/>
    <property type="evidence" value="ECO:0007669"/>
    <property type="project" value="UniProtKB-SubCell"/>
</dbReference>
<feature type="transmembrane region" description="Helical" evidence="7">
    <location>
        <begin position="198"/>
        <end position="222"/>
    </location>
</feature>
<feature type="transmembrane region" description="Helical" evidence="7">
    <location>
        <begin position="383"/>
        <end position="401"/>
    </location>
</feature>
<evidence type="ECO:0000256" key="2">
    <source>
        <dbReference type="ARBA" id="ARBA00022475"/>
    </source>
</evidence>
<gene>
    <name evidence="8" type="ORF">FHX40_0983</name>
</gene>
<organism evidence="8 9">
    <name type="scientific">Thermopolyspora flexuosa</name>
    <dbReference type="NCBI Taxonomy" id="103836"/>
    <lineage>
        <taxon>Bacteria</taxon>
        <taxon>Bacillati</taxon>
        <taxon>Actinomycetota</taxon>
        <taxon>Actinomycetes</taxon>
        <taxon>Streptosporangiales</taxon>
        <taxon>Streptosporangiaceae</taxon>
        <taxon>Thermopolyspora</taxon>
    </lineage>
</organism>
<dbReference type="PANTHER" id="PTHR30250">
    <property type="entry name" value="PST FAMILY PREDICTED COLANIC ACID TRANSPORTER"/>
    <property type="match status" value="1"/>
</dbReference>
<feature type="transmembrane region" description="Helical" evidence="7">
    <location>
        <begin position="59"/>
        <end position="83"/>
    </location>
</feature>
<dbReference type="InterPro" id="IPR050833">
    <property type="entry name" value="Poly_Biosynth_Transport"/>
</dbReference>
<evidence type="ECO:0000256" key="7">
    <source>
        <dbReference type="SAM" id="Phobius"/>
    </source>
</evidence>
<keyword evidence="4 7" id="KW-1133">Transmembrane helix</keyword>
<keyword evidence="2" id="KW-1003">Cell membrane</keyword>
<feature type="transmembrane region" description="Helical" evidence="7">
    <location>
        <begin position="103"/>
        <end position="122"/>
    </location>
</feature>
<feature type="transmembrane region" description="Helical" evidence="7">
    <location>
        <begin position="439"/>
        <end position="456"/>
    </location>
</feature>
<feature type="transmembrane region" description="Helical" evidence="7">
    <location>
        <begin position="134"/>
        <end position="159"/>
    </location>
</feature>
<name>A0A543IUQ8_9ACTN</name>
<dbReference type="EMBL" id="VFPQ01000001">
    <property type="protein sequence ID" value="TQM74313.1"/>
    <property type="molecule type" value="Genomic_DNA"/>
</dbReference>
<dbReference type="AlphaFoldDB" id="A0A543IUQ8"/>
<accession>A0A543IUQ8</accession>
<feature type="transmembrane region" description="Helical" evidence="7">
    <location>
        <begin position="228"/>
        <end position="252"/>
    </location>
</feature>
<feature type="transmembrane region" description="Helical" evidence="7">
    <location>
        <begin position="307"/>
        <end position="330"/>
    </location>
</feature>
<reference evidence="8 9" key="1">
    <citation type="submission" date="2019-06" db="EMBL/GenBank/DDBJ databases">
        <title>Sequencing the genomes of 1000 actinobacteria strains.</title>
        <authorList>
            <person name="Klenk H.-P."/>
        </authorList>
    </citation>
    <scope>NUCLEOTIDE SEQUENCE [LARGE SCALE GENOMIC DNA]</scope>
    <source>
        <strain evidence="8 9">DSM 43186</strain>
    </source>
</reference>
<dbReference type="PANTHER" id="PTHR30250:SF26">
    <property type="entry name" value="PSMA PROTEIN"/>
    <property type="match status" value="1"/>
</dbReference>
<keyword evidence="9" id="KW-1185">Reference proteome</keyword>
<dbReference type="Proteomes" id="UP000319213">
    <property type="component" value="Unassembled WGS sequence"/>
</dbReference>
<feature type="compositionally biased region" description="Low complexity" evidence="6">
    <location>
        <begin position="15"/>
        <end position="30"/>
    </location>
</feature>
<keyword evidence="3 7" id="KW-0812">Transmembrane</keyword>
<comment type="subcellular location">
    <subcellularLocation>
        <location evidence="1">Cell membrane</location>
        <topology evidence="1">Multi-pass membrane protein</topology>
    </subcellularLocation>
</comment>
<sequence>MTTLTGEGRPPNGSRPDGPAAATPAGTAPPARHPGRAARRRGRLAALLDRLPGDLRDPLFLNGYALMVNTGITAVLGMGYWLLATQYYSPADFGRNQAVITAMRLFASLTALGLTGALARYIPQAGRRTGGLIARSYLIASLTAVTAAFCFLLTLPIWGPNFSSLAGFGPGLFFLASVAIWAVFTLQDVALAGLRKATWVPINSLCFGLVKMALLVALASSLPHEGIFVSWVVPTAIALIPINYLIFGVLVPRHVKRTKDVTKPPRLREIGRFLAGDYPGSFSILAIVYFVPVYVASQVDDVTLGYFAMAHTLGCMIETLAMNMAVSLTVEGSFDRSQLAANCRRALRRAFLIIGPIALVTFVGAPLILAVFGPGYGEHGAPLLRLMALAVLPRVLIEIHLSALRALGEARRLAVIQVGLAVLVLSGSITLLPVTGITAVGYALLFSELLVAALIFKRLRAILSGTPDAAISRRAAETA</sequence>
<feature type="transmembrane region" description="Helical" evidence="7">
    <location>
        <begin position="413"/>
        <end position="433"/>
    </location>
</feature>
<evidence type="ECO:0000256" key="6">
    <source>
        <dbReference type="SAM" id="MobiDB-lite"/>
    </source>
</evidence>
<feature type="region of interest" description="Disordered" evidence="6">
    <location>
        <begin position="1"/>
        <end position="39"/>
    </location>
</feature>
<proteinExistence type="predicted"/>
<evidence type="ECO:0000256" key="4">
    <source>
        <dbReference type="ARBA" id="ARBA00022989"/>
    </source>
</evidence>
<evidence type="ECO:0000313" key="8">
    <source>
        <dbReference type="EMBL" id="TQM74313.1"/>
    </source>
</evidence>